<dbReference type="InterPro" id="IPR027417">
    <property type="entry name" value="P-loop_NTPase"/>
</dbReference>
<keyword evidence="4" id="KW-0067">ATP-binding</keyword>
<evidence type="ECO:0000256" key="4">
    <source>
        <dbReference type="ARBA" id="ARBA00022840"/>
    </source>
</evidence>
<protein>
    <submittedName>
        <fullName evidence="5">ATP-dependent nuclease subunit B</fullName>
    </submittedName>
</protein>
<keyword evidence="6" id="KW-1185">Reference proteome</keyword>
<organism evidence="5 6">
    <name type="scientific">Oceanithermus profundus (strain DSM 14977 / NBRC 100410 / VKM B-2274 / 506)</name>
    <dbReference type="NCBI Taxonomy" id="670487"/>
    <lineage>
        <taxon>Bacteria</taxon>
        <taxon>Thermotogati</taxon>
        <taxon>Deinococcota</taxon>
        <taxon>Deinococci</taxon>
        <taxon>Thermales</taxon>
        <taxon>Thermaceae</taxon>
        <taxon>Oceanithermus</taxon>
    </lineage>
</organism>
<proteinExistence type="predicted"/>
<gene>
    <name evidence="5" type="ordered locus">Ocepr_2313</name>
</gene>
<sequence length="784" mass="88427">MKNEAALHTVVGPAGAGKTAHVLSLAAERLREPTPHRVGVVTLPQARRHLLARFAREQGGAPGFKVLHWQALYTEILAELGRLGPPLDALERIALVGEALREVDGRTPGPGEASLFARAIAELKRYGVKPDSVPEPDREAARLRQVYARYEELRQGRRYQDPDDRRNEALEHLGELERLPYATLIVDGFRELSPVEVRFLKAYAKLGGEVVVTSPAPVPTLPTSQLLEESHVELERFALPNVVEEARWVMARVKRLLVDGVSPSEIVVVTPPGLASHYRHFAQRFEVPLADEHTESLADLDEGRHLLDRLALADHPTADALRRVPGLEPLAARLYALGVSGMEATERLASELGLEERFEEARRMLEPEPSEDPEDWVRRLIQEDPLLASSPWADEFMRAGFLAARFVNGHDYDPARMRDWWRALLGTLRPVRQEARGVTFTTAGRLGGRRFEHAFVAGAFAGAYLTGEQEDYFLPDDPGVRLPWDAAFEELGLPERLRNRTLSLWDELRGAGRTTTLSFPLASASGPVEPEVALIGMKKEKVPLADPAPLPAERKEGIYSPPEVAAPLTYRHIDQVRMLDECGYQAFLQRMNLGEEDEGALEWYELLERLKGDRTDREALEGLGFDPSEVDERWHFLPEFTVMEKVGGEMGFPVKLHIVVSDDELAEIIYVTTKEIKSSRSAWEHASKRPSYYLAVRRLARDGREVMVSVHSIPLRRRIATRQTPFGRWVLRNENFVRGVERAVRMVANAERGVYRIARSDYRCRSCRFADICRHRVVRRKGNA</sequence>
<keyword evidence="1" id="KW-0547">Nucleotide-binding</keyword>
<evidence type="ECO:0000256" key="3">
    <source>
        <dbReference type="ARBA" id="ARBA00022806"/>
    </source>
</evidence>
<dbReference type="eggNOG" id="COG0210">
    <property type="taxonomic scope" value="Bacteria"/>
</dbReference>
<dbReference type="AlphaFoldDB" id="E4UAI2"/>
<evidence type="ECO:0000313" key="6">
    <source>
        <dbReference type="Proteomes" id="UP000008722"/>
    </source>
</evidence>
<evidence type="ECO:0000256" key="1">
    <source>
        <dbReference type="ARBA" id="ARBA00022741"/>
    </source>
</evidence>
<dbReference type="RefSeq" id="WP_013449741.1">
    <property type="nucleotide sequence ID" value="NC_014753.1"/>
</dbReference>
<dbReference type="EMBL" id="CP002362">
    <property type="protein sequence ID" value="ADR37761.1"/>
    <property type="molecule type" value="Genomic_DNA"/>
</dbReference>
<geneLocation type="plasmid" evidence="5 6">
    <name>pOCEPR01</name>
</geneLocation>
<dbReference type="SUPFAM" id="SSF52540">
    <property type="entry name" value="P-loop containing nucleoside triphosphate hydrolases"/>
    <property type="match status" value="1"/>
</dbReference>
<dbReference type="KEGG" id="opr:Ocepr_2313"/>
<dbReference type="HOGENOM" id="CLU_359743_0_0_0"/>
<evidence type="ECO:0000256" key="2">
    <source>
        <dbReference type="ARBA" id="ARBA00022801"/>
    </source>
</evidence>
<reference evidence="5 6" key="2">
    <citation type="journal article" date="2011" name="Stand. Genomic Sci.">
        <title>Complete genome sequence of Oceanithermus profundus type strain (506).</title>
        <authorList>
            <person name="Pati A."/>
            <person name="Zhang X."/>
            <person name="Lapidus A."/>
            <person name="Nolan M."/>
            <person name="Lucas S."/>
            <person name="Del Rio T.G."/>
            <person name="Tice H."/>
            <person name="Cheng J.F."/>
            <person name="Tapia R."/>
            <person name="Han C."/>
            <person name="Goodwin L."/>
            <person name="Pitluck S."/>
            <person name="Liolios K."/>
            <person name="Pagani I."/>
            <person name="Ivanova N."/>
            <person name="Mavromatis K."/>
            <person name="Chen A."/>
            <person name="Palaniappan K."/>
            <person name="Hauser L."/>
            <person name="Jeffries C.D."/>
            <person name="Brambilla E.M."/>
            <person name="Rohl A."/>
            <person name="Mwirichia R."/>
            <person name="Rohde M."/>
            <person name="Tindall B.J."/>
            <person name="Sikorski J."/>
            <person name="Wirth R."/>
            <person name="Goker M."/>
            <person name="Woyke T."/>
            <person name="Detter J.C."/>
            <person name="Bristow J."/>
            <person name="Eisen J.A."/>
            <person name="Markowitz V."/>
            <person name="Hugenholtz P."/>
            <person name="Kyrpides N.C."/>
            <person name="Klenk H.P."/>
            <person name="Land M."/>
        </authorList>
    </citation>
    <scope>NUCLEOTIDE SEQUENCE [LARGE SCALE GENOMIC DNA]</scope>
    <source>
        <strain evidence="6">DSM 14977 / NBRC 100410 / VKM B-2274 / 506</strain>
        <plasmid evidence="6">Plasmid pOCEPR01</plasmid>
    </source>
</reference>
<keyword evidence="2" id="KW-0378">Hydrolase</keyword>
<dbReference type="InterPro" id="IPR013986">
    <property type="entry name" value="DExx_box_DNA_helicase_dom_sf"/>
</dbReference>
<keyword evidence="5" id="KW-0614">Plasmid</keyword>
<evidence type="ECO:0000313" key="5">
    <source>
        <dbReference type="EMBL" id="ADR37761.1"/>
    </source>
</evidence>
<keyword evidence="3" id="KW-0347">Helicase</keyword>
<name>E4UAI2_OCEP5</name>
<reference evidence="6" key="1">
    <citation type="submission" date="2010-11" db="EMBL/GenBank/DDBJ databases">
        <title>The complete sequence of plasmid of Oceanithermus profundus DSM 14977.</title>
        <authorList>
            <consortium name="US DOE Joint Genome Institute (JGI-PGF)"/>
            <person name="Lucas S."/>
            <person name="Copeland A."/>
            <person name="Lapidus A."/>
            <person name="Bruce D."/>
            <person name="Goodwin L."/>
            <person name="Pitluck S."/>
            <person name="Kyrpides N."/>
            <person name="Mavromatis K."/>
            <person name="Pagani I."/>
            <person name="Ivanova N."/>
            <person name="Zhang X."/>
            <person name="Brettin T."/>
            <person name="Detter J.C."/>
            <person name="Tapia R."/>
            <person name="Han C."/>
            <person name="Land M."/>
            <person name="Hauser L."/>
            <person name="Markowitz V."/>
            <person name="Cheng J.-F."/>
            <person name="Hugenholtz P."/>
            <person name="Woyke T."/>
            <person name="Wu D."/>
            <person name="Tindall B."/>
            <person name="Faehnrich R."/>
            <person name="Brambilla E."/>
            <person name="Klenk H.-P."/>
            <person name="Eisen J.A."/>
        </authorList>
    </citation>
    <scope>NUCLEOTIDE SEQUENCE [LARGE SCALE GENOMIC DNA]</scope>
    <source>
        <strain evidence="6">DSM 14977 / NBRC 100410 / VKM B-2274 / 506</strain>
        <plasmid evidence="6">Plasmid pOCEPR01</plasmid>
    </source>
</reference>
<dbReference type="GO" id="GO:0016787">
    <property type="term" value="F:hydrolase activity"/>
    <property type="evidence" value="ECO:0007669"/>
    <property type="project" value="UniProtKB-KW"/>
</dbReference>
<dbReference type="Gene3D" id="3.40.50.300">
    <property type="entry name" value="P-loop containing nucleotide triphosphate hydrolases"/>
    <property type="match status" value="1"/>
</dbReference>
<dbReference type="GO" id="GO:0004386">
    <property type="term" value="F:helicase activity"/>
    <property type="evidence" value="ECO:0007669"/>
    <property type="project" value="UniProtKB-KW"/>
</dbReference>
<dbReference type="GO" id="GO:0005524">
    <property type="term" value="F:ATP binding"/>
    <property type="evidence" value="ECO:0007669"/>
    <property type="project" value="UniProtKB-KW"/>
</dbReference>
<dbReference type="OrthoDB" id="28866at2"/>
<dbReference type="Gene3D" id="1.10.10.160">
    <property type="match status" value="1"/>
</dbReference>
<accession>E4UAI2</accession>
<dbReference type="Proteomes" id="UP000008722">
    <property type="component" value="Plasmid pOCEPR01"/>
</dbReference>